<dbReference type="Proteomes" id="UP000053660">
    <property type="component" value="Unassembled WGS sequence"/>
</dbReference>
<organism evidence="1 2">
    <name type="scientific">Oesophagostomum dentatum</name>
    <name type="common">Nodular worm</name>
    <dbReference type="NCBI Taxonomy" id="61180"/>
    <lineage>
        <taxon>Eukaryota</taxon>
        <taxon>Metazoa</taxon>
        <taxon>Ecdysozoa</taxon>
        <taxon>Nematoda</taxon>
        <taxon>Chromadorea</taxon>
        <taxon>Rhabditida</taxon>
        <taxon>Rhabditina</taxon>
        <taxon>Rhabditomorpha</taxon>
        <taxon>Strongyloidea</taxon>
        <taxon>Strongylidae</taxon>
        <taxon>Oesophagostomum</taxon>
    </lineage>
</organism>
<reference evidence="1 2" key="1">
    <citation type="submission" date="2014-03" db="EMBL/GenBank/DDBJ databases">
        <title>Draft genome of the hookworm Oesophagostomum dentatum.</title>
        <authorList>
            <person name="Mitreva M."/>
        </authorList>
    </citation>
    <scope>NUCLEOTIDE SEQUENCE [LARGE SCALE GENOMIC DNA]</scope>
    <source>
        <strain evidence="1 2">OD-Hann</strain>
    </source>
</reference>
<dbReference type="EMBL" id="KN585546">
    <property type="protein sequence ID" value="KHJ81788.1"/>
    <property type="molecule type" value="Genomic_DNA"/>
</dbReference>
<accession>A0A0B1S919</accession>
<sequence>LTILGLAGLYQNNLARELTGGYLNEFRDESGSLHRNGIPLSREPISLVEHASYMSLINDKDNFQASGCGWDATLVKCTDALGLCKGGCRDFAVSASATVHDCRWVWSGNGFFLV</sequence>
<keyword evidence="2" id="KW-1185">Reference proteome</keyword>
<proteinExistence type="predicted"/>
<dbReference type="AlphaFoldDB" id="A0A0B1S919"/>
<feature type="non-terminal residue" evidence="1">
    <location>
        <position position="1"/>
    </location>
</feature>
<evidence type="ECO:0000313" key="2">
    <source>
        <dbReference type="Proteomes" id="UP000053660"/>
    </source>
</evidence>
<protein>
    <submittedName>
        <fullName evidence="1">Uncharacterized protein</fullName>
    </submittedName>
</protein>
<evidence type="ECO:0000313" key="1">
    <source>
        <dbReference type="EMBL" id="KHJ81788.1"/>
    </source>
</evidence>
<gene>
    <name evidence="1" type="ORF">OESDEN_18524</name>
</gene>
<name>A0A0B1S919_OESDE</name>
<dbReference type="OrthoDB" id="5868301at2759"/>